<name>A0A133KFI1_9FIRM</name>
<keyword evidence="3 11" id="KW-0808">Transferase</keyword>
<feature type="transmembrane region" description="Helical" evidence="9">
    <location>
        <begin position="37"/>
        <end position="56"/>
    </location>
</feature>
<dbReference type="RefSeq" id="WP_060929286.1">
    <property type="nucleotide sequence ID" value="NZ_KQ955271.1"/>
</dbReference>
<dbReference type="InterPro" id="IPR036514">
    <property type="entry name" value="SGNH_hydro_sf"/>
</dbReference>
<evidence type="ECO:0000256" key="8">
    <source>
        <dbReference type="SAM" id="MobiDB-lite"/>
    </source>
</evidence>
<gene>
    <name evidence="11" type="ORF">HMPREF3200_00831</name>
</gene>
<comment type="subcellular location">
    <subcellularLocation>
        <location evidence="1">Cell membrane</location>
        <topology evidence="1">Multi-pass membrane protein</topology>
    </subcellularLocation>
</comment>
<evidence type="ECO:0000256" key="4">
    <source>
        <dbReference type="ARBA" id="ARBA00022692"/>
    </source>
</evidence>
<evidence type="ECO:0000256" key="2">
    <source>
        <dbReference type="ARBA" id="ARBA00022475"/>
    </source>
</evidence>
<feature type="transmembrane region" description="Helical" evidence="9">
    <location>
        <begin position="201"/>
        <end position="220"/>
    </location>
</feature>
<dbReference type="GO" id="GO:0005886">
    <property type="term" value="C:plasma membrane"/>
    <property type="evidence" value="ECO:0007669"/>
    <property type="project" value="UniProtKB-SubCell"/>
</dbReference>
<evidence type="ECO:0000256" key="3">
    <source>
        <dbReference type="ARBA" id="ARBA00022679"/>
    </source>
</evidence>
<evidence type="ECO:0000256" key="5">
    <source>
        <dbReference type="ARBA" id="ARBA00022989"/>
    </source>
</evidence>
<evidence type="ECO:0000256" key="6">
    <source>
        <dbReference type="ARBA" id="ARBA00023136"/>
    </source>
</evidence>
<proteinExistence type="predicted"/>
<feature type="transmembrane region" description="Helical" evidence="9">
    <location>
        <begin position="305"/>
        <end position="324"/>
    </location>
</feature>
<dbReference type="InterPro" id="IPR002656">
    <property type="entry name" value="Acyl_transf_3_dom"/>
</dbReference>
<sequence length="614" mass="71422">MKNKRMKKVKFNYVTMLKAVSLLAVSIYHLFSHRLSGGFLGVIIFMIISGFFLAKSSTKTYDVVEVKFFIDKIKARLFKIISPMWSIIAISLLVSLIFARDIFDDSVRSSLATMFAYENIRAIVKGISYFDRSGNFNIFTHLWYIAVYLQYILIYYLLDYLINKLNLNAFRIYIFGGLSILSIILSYYLSFTKASVIRIYYGTDVRLSAFFLGSVSYLAYEKWGTLLDRLPRKKTSLLLFLAIILPFFFIDGKSLWIYRTFFLIYQLLVCLFLAFIYKLEVDNPIRYRDHNPFFKFMIWLGDRSYYYYLWQYIVQIFMLYLFRNKISSKAIFYLVELGILVILSELSYSLRRMKKSYKIKKLAIALALVGILNATSLVIGNKKEAQMEEFKKEFAKNEMEIKKRNAEAKKNTNKKKKDDKLKEEKKEESPNKGGNFEEKAYDDFNFTDKEKEYLKNISITAIGDSVLVNIDSYLRSFVPNLYLDGLVGRNMWDGPDTLNNVKASNGLNDIILVVLGSNGFKSTDDMQAIVDEADGRDVYFVNTSHLQSYMDQVNDQIKSFTDKNPKAHLVDWRAFIKDKENLLAVDKVHPNVEGSDDFAKLVCRKILNVNKVRP</sequence>
<dbReference type="SUPFAM" id="SSF52266">
    <property type="entry name" value="SGNH hydrolase"/>
    <property type="match status" value="1"/>
</dbReference>
<evidence type="ECO:0000313" key="12">
    <source>
        <dbReference type="Proteomes" id="UP000070383"/>
    </source>
</evidence>
<keyword evidence="5 9" id="KW-1133">Transmembrane helix</keyword>
<organism evidence="11 12">
    <name type="scientific">Anaerococcus tetradius</name>
    <dbReference type="NCBI Taxonomy" id="33036"/>
    <lineage>
        <taxon>Bacteria</taxon>
        <taxon>Bacillati</taxon>
        <taxon>Bacillota</taxon>
        <taxon>Tissierellia</taxon>
        <taxon>Tissierellales</taxon>
        <taxon>Peptoniphilaceae</taxon>
        <taxon>Anaerococcus</taxon>
    </lineage>
</organism>
<keyword evidence="7 11" id="KW-0012">Acyltransferase</keyword>
<dbReference type="InterPro" id="IPR050879">
    <property type="entry name" value="Acyltransferase_3"/>
</dbReference>
<feature type="transmembrane region" description="Helical" evidence="9">
    <location>
        <begin position="138"/>
        <end position="158"/>
    </location>
</feature>
<dbReference type="EMBL" id="LRPM01000029">
    <property type="protein sequence ID" value="KWZ78296.1"/>
    <property type="molecule type" value="Genomic_DNA"/>
</dbReference>
<dbReference type="OrthoDB" id="9798935at2"/>
<feature type="transmembrane region" description="Helical" evidence="9">
    <location>
        <begin position="256"/>
        <end position="277"/>
    </location>
</feature>
<evidence type="ECO:0000313" key="11">
    <source>
        <dbReference type="EMBL" id="KWZ78296.1"/>
    </source>
</evidence>
<dbReference type="PANTHER" id="PTHR23028:SF53">
    <property type="entry name" value="ACYL_TRANSF_3 DOMAIN-CONTAINING PROTEIN"/>
    <property type="match status" value="1"/>
</dbReference>
<keyword evidence="12" id="KW-1185">Reference proteome</keyword>
<dbReference type="GO" id="GO:0009103">
    <property type="term" value="P:lipopolysaccharide biosynthetic process"/>
    <property type="evidence" value="ECO:0007669"/>
    <property type="project" value="TreeGrafter"/>
</dbReference>
<dbReference type="PATRIC" id="fig|33036.3.peg.824"/>
<dbReference type="PANTHER" id="PTHR23028">
    <property type="entry name" value="ACETYLTRANSFERASE"/>
    <property type="match status" value="1"/>
</dbReference>
<evidence type="ECO:0000256" key="9">
    <source>
        <dbReference type="SAM" id="Phobius"/>
    </source>
</evidence>
<feature type="transmembrane region" description="Helical" evidence="9">
    <location>
        <begin position="232"/>
        <end position="250"/>
    </location>
</feature>
<keyword evidence="2" id="KW-1003">Cell membrane</keyword>
<feature type="transmembrane region" description="Helical" evidence="9">
    <location>
        <begin position="170"/>
        <end position="189"/>
    </location>
</feature>
<reference evidence="12" key="1">
    <citation type="submission" date="2016-01" db="EMBL/GenBank/DDBJ databases">
        <authorList>
            <person name="Mitreva M."/>
            <person name="Pepin K.H."/>
            <person name="Mihindukulasuriya K.A."/>
            <person name="Fulton R."/>
            <person name="Fronick C."/>
            <person name="O'Laughlin M."/>
            <person name="Miner T."/>
            <person name="Herter B."/>
            <person name="Rosa B.A."/>
            <person name="Cordes M."/>
            <person name="Tomlinson C."/>
            <person name="Wollam A."/>
            <person name="Palsikar V.B."/>
            <person name="Mardis E.R."/>
            <person name="Wilson R.K."/>
        </authorList>
    </citation>
    <scope>NUCLEOTIDE SEQUENCE [LARGE SCALE GENOMIC DNA]</scope>
    <source>
        <strain evidence="12">MJR8151</strain>
    </source>
</reference>
<protein>
    <submittedName>
        <fullName evidence="11">Acyltransferase</fullName>
    </submittedName>
</protein>
<dbReference type="AlphaFoldDB" id="A0A133KFI1"/>
<evidence type="ECO:0000256" key="7">
    <source>
        <dbReference type="ARBA" id="ARBA00023315"/>
    </source>
</evidence>
<feature type="transmembrane region" description="Helical" evidence="9">
    <location>
        <begin position="77"/>
        <end position="99"/>
    </location>
</feature>
<feature type="transmembrane region" description="Helical" evidence="9">
    <location>
        <begin position="12"/>
        <end position="31"/>
    </location>
</feature>
<evidence type="ECO:0000256" key="1">
    <source>
        <dbReference type="ARBA" id="ARBA00004651"/>
    </source>
</evidence>
<keyword evidence="6 9" id="KW-0472">Membrane</keyword>
<feature type="transmembrane region" description="Helical" evidence="9">
    <location>
        <begin position="362"/>
        <end position="380"/>
    </location>
</feature>
<dbReference type="STRING" id="33036.HMPREF3200_00831"/>
<dbReference type="GO" id="GO:0016747">
    <property type="term" value="F:acyltransferase activity, transferring groups other than amino-acyl groups"/>
    <property type="evidence" value="ECO:0007669"/>
    <property type="project" value="InterPro"/>
</dbReference>
<dbReference type="Gene3D" id="3.40.50.1110">
    <property type="entry name" value="SGNH hydrolase"/>
    <property type="match status" value="1"/>
</dbReference>
<evidence type="ECO:0000259" key="10">
    <source>
        <dbReference type="Pfam" id="PF01757"/>
    </source>
</evidence>
<accession>A0A133KFI1</accession>
<feature type="transmembrane region" description="Helical" evidence="9">
    <location>
        <begin position="330"/>
        <end position="350"/>
    </location>
</feature>
<feature type="domain" description="Acyltransferase 3" evidence="10">
    <location>
        <begin position="12"/>
        <end position="334"/>
    </location>
</feature>
<feature type="region of interest" description="Disordered" evidence="8">
    <location>
        <begin position="405"/>
        <end position="436"/>
    </location>
</feature>
<dbReference type="Pfam" id="PF01757">
    <property type="entry name" value="Acyl_transf_3"/>
    <property type="match status" value="1"/>
</dbReference>
<dbReference type="Proteomes" id="UP000070383">
    <property type="component" value="Unassembled WGS sequence"/>
</dbReference>
<comment type="caution">
    <text evidence="11">The sequence shown here is derived from an EMBL/GenBank/DDBJ whole genome shotgun (WGS) entry which is preliminary data.</text>
</comment>
<keyword evidence="4 9" id="KW-0812">Transmembrane</keyword>